<dbReference type="SMART" id="SM00355">
    <property type="entry name" value="ZnF_C2H2"/>
    <property type="match status" value="3"/>
</dbReference>
<dbReference type="InterPro" id="IPR013087">
    <property type="entry name" value="Znf_C2H2_type"/>
</dbReference>
<keyword evidence="1" id="KW-0863">Zinc-finger</keyword>
<feature type="compositionally biased region" description="Basic and acidic residues" evidence="2">
    <location>
        <begin position="233"/>
        <end position="247"/>
    </location>
</feature>
<feature type="compositionally biased region" description="Basic and acidic residues" evidence="2">
    <location>
        <begin position="778"/>
        <end position="801"/>
    </location>
</feature>
<evidence type="ECO:0000256" key="2">
    <source>
        <dbReference type="SAM" id="MobiDB-lite"/>
    </source>
</evidence>
<name>A0AAN7T242_9EURO</name>
<feature type="region of interest" description="Disordered" evidence="2">
    <location>
        <begin position="233"/>
        <end position="268"/>
    </location>
</feature>
<proteinExistence type="predicted"/>
<feature type="region of interest" description="Disordered" evidence="2">
    <location>
        <begin position="150"/>
        <end position="175"/>
    </location>
</feature>
<evidence type="ECO:0000256" key="1">
    <source>
        <dbReference type="PROSITE-ProRule" id="PRU00042"/>
    </source>
</evidence>
<comment type="caution">
    <text evidence="4">The sequence shown here is derived from an EMBL/GenBank/DDBJ whole genome shotgun (WGS) entry which is preliminary data.</text>
</comment>
<evidence type="ECO:0000313" key="5">
    <source>
        <dbReference type="Proteomes" id="UP001309876"/>
    </source>
</evidence>
<feature type="compositionally biased region" description="Basic and acidic residues" evidence="2">
    <location>
        <begin position="1"/>
        <end position="16"/>
    </location>
</feature>
<dbReference type="Proteomes" id="UP001309876">
    <property type="component" value="Unassembled WGS sequence"/>
</dbReference>
<evidence type="ECO:0000313" key="4">
    <source>
        <dbReference type="EMBL" id="KAK5087980.1"/>
    </source>
</evidence>
<feature type="domain" description="C2H2-type" evidence="3">
    <location>
        <begin position="273"/>
        <end position="300"/>
    </location>
</feature>
<gene>
    <name evidence="4" type="ORF">LTR05_002196</name>
</gene>
<dbReference type="PANTHER" id="PTHR35392">
    <property type="entry name" value="ZN(II)2CYS6 TRANSCRIPTION FACTOR (EUROFUNG)-RELATED-RELATED"/>
    <property type="match status" value="1"/>
</dbReference>
<accession>A0AAN7T242</accession>
<feature type="compositionally biased region" description="Basic and acidic residues" evidence="2">
    <location>
        <begin position="824"/>
        <end position="846"/>
    </location>
</feature>
<dbReference type="Gene3D" id="3.30.160.60">
    <property type="entry name" value="Classic Zinc Finger"/>
    <property type="match status" value="1"/>
</dbReference>
<dbReference type="AlphaFoldDB" id="A0AAN7T242"/>
<dbReference type="InterPro" id="IPR052973">
    <property type="entry name" value="Fungal_sec-metab_reg_TF"/>
</dbReference>
<feature type="region of interest" description="Disordered" evidence="2">
    <location>
        <begin position="773"/>
        <end position="846"/>
    </location>
</feature>
<dbReference type="EMBL" id="JAVRRJ010000002">
    <property type="protein sequence ID" value="KAK5087980.1"/>
    <property type="molecule type" value="Genomic_DNA"/>
</dbReference>
<keyword evidence="5" id="KW-1185">Reference proteome</keyword>
<feature type="region of interest" description="Disordered" evidence="2">
    <location>
        <begin position="1"/>
        <end position="23"/>
    </location>
</feature>
<dbReference type="PANTHER" id="PTHR35392:SF5">
    <property type="entry name" value="ZN(2)-C6 FUNGAL-TYPE DOMAIN-CONTAINING PROTEIN"/>
    <property type="match status" value="1"/>
</dbReference>
<protein>
    <recommendedName>
        <fullName evidence="3">C2H2-type domain-containing protein</fullName>
    </recommendedName>
</protein>
<feature type="compositionally biased region" description="Pro residues" evidence="2">
    <location>
        <begin position="118"/>
        <end position="133"/>
    </location>
</feature>
<evidence type="ECO:0000259" key="3">
    <source>
        <dbReference type="PROSITE" id="PS50157"/>
    </source>
</evidence>
<sequence>MQESRHLAIARPREGDRDDDGDPIISSHSVEFREFNDEARCIPCQRLGRGCHIREGADSCIQCVLLGTPLECVFVRKVVRHERPNWFTWVELTGFSKTPYRTHPPHHSNGQAHHFQEPPRPLQYPQPYPPQGHPPETNHVERTWASYQQQAPLAPPPQPHIYNGPVPPPKRQRTDMYDGQDVFAHSRQHSLAGPPPSEFRSPHRTEYHLPEIRPHEPIPQVSRADTAISLKEERPVSAPHDRNKPLDLKPPSGPPAPLKRKLEPEPNDMILPHRCSKCEASFKTPAELKKHFARHEPQYFCNIPGCSRGKDGFTTKNDLDRHRKTMHKILSPNDRFWKCFFPDCAKTEKVWPRLDNFKAHIVRMHGSQYVAENVTRAEEWWDAQKTPMLGRSPETTHDLVAIEPKPPHEASRFGVTNLLSEPPGEHVNGRRRHLSAEGRQEAAQVREMGACLRCALLKEKCDDNRVCHRCISYSHKHFNGALICRRGSIADYLVPLIPLFQNLPQPAENTKGWNLRSFTPKLRVTTFSGLLDQPDFPEEVTKYDLHKNSFTIALFKAIDEVILAQKNDTQSHYGAEFREEVEILRHLRAVCCLIFDCVSDALRSKPTLQEKADIIEKLQRTNLELREWYDELDNAVFDWKSRHLELNHHPMKKWNLFFSICAMLVMERLTVLLTRAWAHVTEVKEDSTDDEAADTLCALLEFKFQRQAPAQHHFISMLLDERHEATSGRSSHPIVQLTATTCNSQLRDSMNFLRETKGFETWKWLYEQFGDAGADQDGSPRAKDDAMSDDSDTIRPTEGHNLRSRRSTSRNSNVAKVEEDDDSGHEQNGETSTKSEESPDSDKMEE</sequence>
<dbReference type="PROSITE" id="PS00028">
    <property type="entry name" value="ZINC_FINGER_C2H2_1"/>
    <property type="match status" value="1"/>
</dbReference>
<reference evidence="4 5" key="1">
    <citation type="submission" date="2023-08" db="EMBL/GenBank/DDBJ databases">
        <title>Black Yeasts Isolated from many extreme environments.</title>
        <authorList>
            <person name="Coleine C."/>
            <person name="Stajich J.E."/>
            <person name="Selbmann L."/>
        </authorList>
    </citation>
    <scope>NUCLEOTIDE SEQUENCE [LARGE SCALE GENOMIC DNA]</scope>
    <source>
        <strain evidence="4 5">CCFEE 5910</strain>
    </source>
</reference>
<feature type="region of interest" description="Disordered" evidence="2">
    <location>
        <begin position="101"/>
        <end position="138"/>
    </location>
</feature>
<feature type="compositionally biased region" description="Pro residues" evidence="2">
    <location>
        <begin position="153"/>
        <end position="169"/>
    </location>
</feature>
<dbReference type="PROSITE" id="PS50157">
    <property type="entry name" value="ZINC_FINGER_C2H2_2"/>
    <property type="match status" value="1"/>
</dbReference>
<dbReference type="GO" id="GO:0008270">
    <property type="term" value="F:zinc ion binding"/>
    <property type="evidence" value="ECO:0007669"/>
    <property type="project" value="UniProtKB-KW"/>
</dbReference>
<organism evidence="4 5">
    <name type="scientific">Lithohypha guttulata</name>
    <dbReference type="NCBI Taxonomy" id="1690604"/>
    <lineage>
        <taxon>Eukaryota</taxon>
        <taxon>Fungi</taxon>
        <taxon>Dikarya</taxon>
        <taxon>Ascomycota</taxon>
        <taxon>Pezizomycotina</taxon>
        <taxon>Eurotiomycetes</taxon>
        <taxon>Chaetothyriomycetidae</taxon>
        <taxon>Chaetothyriales</taxon>
        <taxon>Trichomeriaceae</taxon>
        <taxon>Lithohypha</taxon>
    </lineage>
</organism>
<keyword evidence="1" id="KW-0479">Metal-binding</keyword>
<keyword evidence="1" id="KW-0862">Zinc</keyword>